<feature type="region of interest" description="Disordered" evidence="1">
    <location>
        <begin position="266"/>
        <end position="312"/>
    </location>
</feature>
<feature type="compositionally biased region" description="Low complexity" evidence="1">
    <location>
        <begin position="106"/>
        <end position="120"/>
    </location>
</feature>
<feature type="region of interest" description="Disordered" evidence="1">
    <location>
        <begin position="214"/>
        <end position="248"/>
    </location>
</feature>
<dbReference type="EMBL" id="LK023315">
    <property type="protein sequence ID" value="CDS04568.1"/>
    <property type="molecule type" value="Genomic_DNA"/>
</dbReference>
<sequence length="464" mass="50009">MASHPFLLILVSLILCCTASIAIPPSPPTFNDYTTSSTLAQQEESSTPLVDDVSAANHLPSSISSLPATAISASTFAFPSDWFNSEHDDSFHAARIAVEERKQQQHQHPAPNNNEDNNNEMSSSTTAKFPEVENNVAPEDPSSSTNTKVVGVIVGASVGGMVVVGAIALFVWQLHHRGGGDAGVLVNEPSFSPNTKSPDDEETKIDMNTMIQQQPPLSPVSEATSLSSSPSASLDEKGSLAKEEDDFGQSTLDAFDQIGTKYRDSDNVPCPDLISSVQSSSAPPPRAALLAPKDETTTSSPSLTDMPKKKMSTVKRACPVIIENNASPSSLELTHTRHTSTLSTSPTTLSYPLKKLLHYPRCHVPQIPPPVASPASTTAEVNPGDQQQQDHFNRSFTVSSEQQQQEQQTRMNPTGMVTPFDLPPTEFLPLQNCPFPLVSRQSVMIDPSKRQGIHNVPNEDEPQE</sequence>
<feature type="chain" id="PRO_5001726018" description="Mid2 domain-containing protein" evidence="3">
    <location>
        <begin position="23"/>
        <end position="464"/>
    </location>
</feature>
<feature type="signal peptide" evidence="3">
    <location>
        <begin position="1"/>
        <end position="22"/>
    </location>
</feature>
<feature type="compositionally biased region" description="Low complexity" evidence="1">
    <location>
        <begin position="275"/>
        <end position="291"/>
    </location>
</feature>
<keyword evidence="2" id="KW-0812">Transmembrane</keyword>
<evidence type="ECO:0000256" key="3">
    <source>
        <dbReference type="SAM" id="SignalP"/>
    </source>
</evidence>
<accession>A0A077WAA0</accession>
<evidence type="ECO:0008006" key="5">
    <source>
        <dbReference type="Google" id="ProtNLM"/>
    </source>
</evidence>
<evidence type="ECO:0000313" key="4">
    <source>
        <dbReference type="EMBL" id="CDS04568.1"/>
    </source>
</evidence>
<feature type="compositionally biased region" description="Polar residues" evidence="1">
    <location>
        <begin position="384"/>
        <end position="400"/>
    </location>
</feature>
<name>A0A077WAA0_9FUNG</name>
<keyword evidence="2" id="KW-1133">Transmembrane helix</keyword>
<feature type="compositionally biased region" description="Low complexity" evidence="1">
    <location>
        <begin position="219"/>
        <end position="233"/>
    </location>
</feature>
<reference evidence="4" key="1">
    <citation type="journal article" date="2014" name="Genome Announc.">
        <title>De novo whole-genome sequence and genome annotation of Lichtheimia ramosa.</title>
        <authorList>
            <person name="Linde J."/>
            <person name="Schwartze V."/>
            <person name="Binder U."/>
            <person name="Lass-Florl C."/>
            <person name="Voigt K."/>
            <person name="Horn F."/>
        </authorList>
    </citation>
    <scope>NUCLEOTIDE SEQUENCE</scope>
    <source>
        <strain evidence="4">JMRC FSU:6197</strain>
    </source>
</reference>
<evidence type="ECO:0000256" key="1">
    <source>
        <dbReference type="SAM" id="MobiDB-lite"/>
    </source>
</evidence>
<feature type="transmembrane region" description="Helical" evidence="2">
    <location>
        <begin position="149"/>
        <end position="172"/>
    </location>
</feature>
<keyword evidence="3" id="KW-0732">Signal</keyword>
<protein>
    <recommendedName>
        <fullName evidence="5">Mid2 domain-containing protein</fullName>
    </recommendedName>
</protein>
<organism evidence="4">
    <name type="scientific">Lichtheimia ramosa</name>
    <dbReference type="NCBI Taxonomy" id="688394"/>
    <lineage>
        <taxon>Eukaryota</taxon>
        <taxon>Fungi</taxon>
        <taxon>Fungi incertae sedis</taxon>
        <taxon>Mucoromycota</taxon>
        <taxon>Mucoromycotina</taxon>
        <taxon>Mucoromycetes</taxon>
        <taxon>Mucorales</taxon>
        <taxon>Lichtheimiaceae</taxon>
        <taxon>Lichtheimia</taxon>
    </lineage>
</organism>
<gene>
    <name evidence="4" type="ORF">LRAMOSA07202</name>
</gene>
<feature type="region of interest" description="Disordered" evidence="1">
    <location>
        <begin position="100"/>
        <end position="125"/>
    </location>
</feature>
<keyword evidence="2" id="KW-0472">Membrane</keyword>
<proteinExistence type="predicted"/>
<dbReference type="OrthoDB" id="2285316at2759"/>
<dbReference type="AlphaFoldDB" id="A0A077WAA0"/>
<evidence type="ECO:0000256" key="2">
    <source>
        <dbReference type="SAM" id="Phobius"/>
    </source>
</evidence>
<feature type="region of interest" description="Disordered" evidence="1">
    <location>
        <begin position="365"/>
        <end position="419"/>
    </location>
</feature>